<evidence type="ECO:0000256" key="3">
    <source>
        <dbReference type="ARBA" id="ARBA00022801"/>
    </source>
</evidence>
<keyword evidence="3" id="KW-0378">Hydrolase</keyword>
<organism evidence="6 7">
    <name type="scientific">Aspergillus keveii</name>
    <dbReference type="NCBI Taxonomy" id="714993"/>
    <lineage>
        <taxon>Eukaryota</taxon>
        <taxon>Fungi</taxon>
        <taxon>Dikarya</taxon>
        <taxon>Ascomycota</taxon>
        <taxon>Pezizomycotina</taxon>
        <taxon>Eurotiomycetes</taxon>
        <taxon>Eurotiomycetidae</taxon>
        <taxon>Eurotiales</taxon>
        <taxon>Aspergillaceae</taxon>
        <taxon>Aspergillus</taxon>
        <taxon>Aspergillus subgen. Nidulantes</taxon>
    </lineage>
</organism>
<dbReference type="InterPro" id="IPR051453">
    <property type="entry name" value="MBL_Glyoxalase_II"/>
</dbReference>
<dbReference type="Pfam" id="PF00753">
    <property type="entry name" value="Lactamase_B"/>
    <property type="match status" value="1"/>
</dbReference>
<dbReference type="PANTHER" id="PTHR46233">
    <property type="entry name" value="HYDROXYACYLGLUTATHIONE HYDROLASE GLOC"/>
    <property type="match status" value="1"/>
</dbReference>
<dbReference type="Gene3D" id="3.60.15.10">
    <property type="entry name" value="Ribonuclease Z/Hydroxyacylglutathione hydrolase-like"/>
    <property type="match status" value="1"/>
</dbReference>
<evidence type="ECO:0000256" key="2">
    <source>
        <dbReference type="ARBA" id="ARBA00022723"/>
    </source>
</evidence>
<evidence type="ECO:0000256" key="4">
    <source>
        <dbReference type="ARBA" id="ARBA00022833"/>
    </source>
</evidence>
<feature type="domain" description="Metallo-beta-lactamase" evidence="5">
    <location>
        <begin position="79"/>
        <end position="258"/>
    </location>
</feature>
<dbReference type="InterPro" id="IPR001279">
    <property type="entry name" value="Metallo-B-lactamas"/>
</dbReference>
<dbReference type="EMBL" id="JBFTWV010000234">
    <property type="protein sequence ID" value="KAL2783460.1"/>
    <property type="molecule type" value="Genomic_DNA"/>
</dbReference>
<evidence type="ECO:0000313" key="7">
    <source>
        <dbReference type="Proteomes" id="UP001610563"/>
    </source>
</evidence>
<evidence type="ECO:0000313" key="6">
    <source>
        <dbReference type="EMBL" id="KAL2783460.1"/>
    </source>
</evidence>
<keyword evidence="7" id="KW-1185">Reference proteome</keyword>
<dbReference type="SUPFAM" id="SSF56281">
    <property type="entry name" value="Metallo-hydrolase/oxidoreductase"/>
    <property type="match status" value="1"/>
</dbReference>
<keyword evidence="2" id="KW-0479">Metal-binding</keyword>
<comment type="cofactor">
    <cofactor evidence="1">
        <name>Zn(2+)</name>
        <dbReference type="ChEBI" id="CHEBI:29105"/>
    </cofactor>
</comment>
<evidence type="ECO:0000259" key="5">
    <source>
        <dbReference type="SMART" id="SM00849"/>
    </source>
</evidence>
<keyword evidence="4" id="KW-0862">Zinc</keyword>
<dbReference type="SMART" id="SM00849">
    <property type="entry name" value="Lactamase_B"/>
    <property type="match status" value="1"/>
</dbReference>
<name>A0ABR4FJP6_9EURO</name>
<accession>A0ABR4FJP6</accession>
<dbReference type="Proteomes" id="UP001610563">
    <property type="component" value="Unassembled WGS sequence"/>
</dbReference>
<comment type="caution">
    <text evidence="6">The sequence shown here is derived from an EMBL/GenBank/DDBJ whole genome shotgun (WGS) entry which is preliminary data.</text>
</comment>
<reference evidence="6 7" key="1">
    <citation type="submission" date="2024-07" db="EMBL/GenBank/DDBJ databases">
        <title>Section-level genome sequencing and comparative genomics of Aspergillus sections Usti and Cavernicolus.</title>
        <authorList>
            <consortium name="Lawrence Berkeley National Laboratory"/>
            <person name="Nybo J.L."/>
            <person name="Vesth T.C."/>
            <person name="Theobald S."/>
            <person name="Frisvad J.C."/>
            <person name="Larsen T.O."/>
            <person name="Kjaerboelling I."/>
            <person name="Rothschild-Mancinelli K."/>
            <person name="Lyhne E.K."/>
            <person name="Kogle M.E."/>
            <person name="Barry K."/>
            <person name="Clum A."/>
            <person name="Na H."/>
            <person name="Ledsgaard L."/>
            <person name="Lin J."/>
            <person name="Lipzen A."/>
            <person name="Kuo A."/>
            <person name="Riley R."/>
            <person name="Mondo S."/>
            <person name="Labutti K."/>
            <person name="Haridas S."/>
            <person name="Pangalinan J."/>
            <person name="Salamov A.A."/>
            <person name="Simmons B.A."/>
            <person name="Magnuson J.K."/>
            <person name="Chen J."/>
            <person name="Drula E."/>
            <person name="Henrissat B."/>
            <person name="Wiebenga A."/>
            <person name="Lubbers R.J."/>
            <person name="Gomes A.C."/>
            <person name="Makela M.R."/>
            <person name="Stajich J."/>
            <person name="Grigoriev I.V."/>
            <person name="Mortensen U.H."/>
            <person name="De Vries R.P."/>
            <person name="Baker S.E."/>
            <person name="Andersen M.R."/>
        </authorList>
    </citation>
    <scope>NUCLEOTIDE SEQUENCE [LARGE SCALE GENOMIC DNA]</scope>
    <source>
        <strain evidence="6 7">CBS 209.92</strain>
    </source>
</reference>
<sequence>MSGPISDFFNITTFPNEQTSNVTRYLNEAAALATDGKIHQYFQDQCIVQQVYPALFQFVPGFVTPFEAFDNLYFIGHSGVSSWAYKTTEGVVVIDALNNQEEVEAILLPGLEAFGLRGEDIKHLIITHEHNDHYGGAKYIQDTFRPAVYASEKAWQAMEQKSPNAEPPVPIRDRVLGDGQDLTVGDVTFHIVLTPGHTPGTLSLIFPVGYQGKPHVAGLSGGTGTPKDAASRGDKIKSQYRFAEIAQRRNVDTLISNHQVADHALWHADLLAHRPRGVDNPFVIGKQNFDKYMKINAICSRVIAAREGQDLQV</sequence>
<evidence type="ECO:0000256" key="1">
    <source>
        <dbReference type="ARBA" id="ARBA00001947"/>
    </source>
</evidence>
<gene>
    <name evidence="6" type="ORF">BJX66DRAFT_330617</name>
</gene>
<protein>
    <submittedName>
        <fullName evidence="6">Beta-lactamase-like protein</fullName>
    </submittedName>
</protein>
<dbReference type="InterPro" id="IPR036866">
    <property type="entry name" value="RibonucZ/Hydroxyglut_hydro"/>
</dbReference>
<proteinExistence type="predicted"/>
<dbReference type="PANTHER" id="PTHR46233:SF3">
    <property type="entry name" value="HYDROXYACYLGLUTATHIONE HYDROLASE GLOC"/>
    <property type="match status" value="1"/>
</dbReference>
<dbReference type="CDD" id="cd16280">
    <property type="entry name" value="metallo-hydrolase-like_MBL-fold"/>
    <property type="match status" value="1"/>
</dbReference>